<accession>A0A1F6W3N5</accession>
<evidence type="ECO:0000256" key="4">
    <source>
        <dbReference type="ARBA" id="ARBA00022723"/>
    </source>
</evidence>
<feature type="binding site" evidence="11">
    <location>
        <position position="158"/>
    </location>
    <ligand>
        <name>GTP</name>
        <dbReference type="ChEBI" id="CHEBI:37565"/>
    </ligand>
</feature>
<evidence type="ECO:0000256" key="3">
    <source>
        <dbReference type="ARBA" id="ARBA00022619"/>
    </source>
</evidence>
<feature type="binding site" evidence="11">
    <location>
        <position position="74"/>
    </location>
    <ligand>
        <name>GTP</name>
        <dbReference type="ChEBI" id="CHEBI:37565"/>
    </ligand>
</feature>
<evidence type="ECO:0000256" key="11">
    <source>
        <dbReference type="HAMAP-Rule" id="MF_00179"/>
    </source>
</evidence>
<sequence length="201" mass="22637">MNNKKLINREVAVKLPTKYGDFILYAYSVMDTGEKHLALVKGKWKKGETILTRLHSSCMTGDIFGSLRCDCGPQLAEAMGVIEKEGKGVLVYLNQEGRGIGLVNKLKAYKLQENGSDTVEANLELGFKMDERDYKVGAEILENLGISKIRLLTNNPAKQKGLTNYGIEILENIPIQIKSNKYNKQYLLTKRDKMKHTLNLE</sequence>
<feature type="active site" description="Proton acceptor" evidence="11">
    <location>
        <position position="130"/>
    </location>
</feature>
<dbReference type="GO" id="GO:0008270">
    <property type="term" value="F:zinc ion binding"/>
    <property type="evidence" value="ECO:0007669"/>
    <property type="project" value="UniProtKB-UniRule"/>
</dbReference>
<proteinExistence type="inferred from homology"/>
<dbReference type="HAMAP" id="MF_00179">
    <property type="entry name" value="RibA"/>
    <property type="match status" value="1"/>
</dbReference>
<keyword evidence="4 11" id="KW-0479">Metal-binding</keyword>
<dbReference type="PANTHER" id="PTHR21327">
    <property type="entry name" value="GTP CYCLOHYDROLASE II-RELATED"/>
    <property type="match status" value="1"/>
</dbReference>
<keyword evidence="5 11" id="KW-0547">Nucleotide-binding</keyword>
<evidence type="ECO:0000256" key="6">
    <source>
        <dbReference type="ARBA" id="ARBA00022801"/>
    </source>
</evidence>
<dbReference type="GO" id="GO:0009231">
    <property type="term" value="P:riboflavin biosynthetic process"/>
    <property type="evidence" value="ECO:0007669"/>
    <property type="project" value="UniProtKB-UniRule"/>
</dbReference>
<dbReference type="UniPathway" id="UPA00275">
    <property type="reaction ID" value="UER00400"/>
</dbReference>
<comment type="similarity">
    <text evidence="11">Belongs to the GTP cyclohydrolase II family.</text>
</comment>
<organism evidence="13 14">
    <name type="scientific">Candidatus Nomurabacteria bacterium RIFCSPHIGHO2_02_FULL_42_19</name>
    <dbReference type="NCBI Taxonomy" id="1801756"/>
    <lineage>
        <taxon>Bacteria</taxon>
        <taxon>Candidatus Nomuraibacteriota</taxon>
    </lineage>
</organism>
<feature type="binding site" evidence="11">
    <location>
        <begin position="96"/>
        <end position="98"/>
    </location>
    <ligand>
        <name>GTP</name>
        <dbReference type="ChEBI" id="CHEBI:37565"/>
    </ligand>
</feature>
<keyword evidence="6 11" id="KW-0378">Hydrolase</keyword>
<dbReference type="STRING" id="1801756.A3C67_02255"/>
<evidence type="ECO:0000259" key="12">
    <source>
        <dbReference type="Pfam" id="PF00925"/>
    </source>
</evidence>
<evidence type="ECO:0000256" key="9">
    <source>
        <dbReference type="ARBA" id="ARBA00043932"/>
    </source>
</evidence>
<dbReference type="Proteomes" id="UP000179275">
    <property type="component" value="Unassembled WGS sequence"/>
</dbReference>
<feature type="active site" description="Nucleophile" evidence="11">
    <location>
        <position position="132"/>
    </location>
</feature>
<comment type="similarity">
    <text evidence="2">In the N-terminal section; belongs to the DHBP synthase family.</text>
</comment>
<protein>
    <recommendedName>
        <fullName evidence="11">GTP cyclohydrolase-2</fullName>
        <ecNumber evidence="11">3.5.4.25</ecNumber>
    </recommendedName>
    <alternativeName>
        <fullName evidence="11">GTP cyclohydrolase II</fullName>
    </alternativeName>
</protein>
<comment type="caution">
    <text evidence="13">The sequence shown here is derived from an EMBL/GenBank/DDBJ whole genome shotgun (WGS) entry which is preliminary data.</text>
</comment>
<feature type="binding site" evidence="11">
    <location>
        <position position="118"/>
    </location>
    <ligand>
        <name>GTP</name>
        <dbReference type="ChEBI" id="CHEBI:37565"/>
    </ligand>
</feature>
<evidence type="ECO:0000256" key="2">
    <source>
        <dbReference type="ARBA" id="ARBA00005520"/>
    </source>
</evidence>
<dbReference type="NCBIfam" id="TIGR00505">
    <property type="entry name" value="ribA"/>
    <property type="match status" value="1"/>
</dbReference>
<keyword evidence="7 11" id="KW-0862">Zinc</keyword>
<gene>
    <name evidence="11" type="primary">ribA</name>
    <name evidence="13" type="ORF">A3C67_02255</name>
</gene>
<dbReference type="SUPFAM" id="SSF142695">
    <property type="entry name" value="RibA-like"/>
    <property type="match status" value="1"/>
</dbReference>
<dbReference type="GO" id="GO:0005525">
    <property type="term" value="F:GTP binding"/>
    <property type="evidence" value="ECO:0007669"/>
    <property type="project" value="UniProtKB-KW"/>
</dbReference>
<evidence type="ECO:0000256" key="10">
    <source>
        <dbReference type="ARBA" id="ARBA00049295"/>
    </source>
</evidence>
<dbReference type="GO" id="GO:0005829">
    <property type="term" value="C:cytosol"/>
    <property type="evidence" value="ECO:0007669"/>
    <property type="project" value="TreeGrafter"/>
</dbReference>
<dbReference type="AlphaFoldDB" id="A0A1F6W3N5"/>
<keyword evidence="3 11" id="KW-0686">Riboflavin biosynthesis</keyword>
<reference evidence="13 14" key="1">
    <citation type="journal article" date="2016" name="Nat. Commun.">
        <title>Thousands of microbial genomes shed light on interconnected biogeochemical processes in an aquifer system.</title>
        <authorList>
            <person name="Anantharaman K."/>
            <person name="Brown C.T."/>
            <person name="Hug L.A."/>
            <person name="Sharon I."/>
            <person name="Castelle C.J."/>
            <person name="Probst A.J."/>
            <person name="Thomas B.C."/>
            <person name="Singh A."/>
            <person name="Wilkins M.J."/>
            <person name="Karaoz U."/>
            <person name="Brodie E.L."/>
            <person name="Williams K.H."/>
            <person name="Hubbard S.S."/>
            <person name="Banfield J.F."/>
        </authorList>
    </citation>
    <scope>NUCLEOTIDE SEQUENCE [LARGE SCALE GENOMIC DNA]</scope>
</reference>
<dbReference type="Pfam" id="PF00925">
    <property type="entry name" value="GTP_cyclohydro2"/>
    <property type="match status" value="1"/>
</dbReference>
<evidence type="ECO:0000256" key="8">
    <source>
        <dbReference type="ARBA" id="ARBA00023134"/>
    </source>
</evidence>
<keyword evidence="8 11" id="KW-0342">GTP-binding</keyword>
<dbReference type="InterPro" id="IPR032677">
    <property type="entry name" value="GTP_cyclohydro_II"/>
</dbReference>
<comment type="function">
    <text evidence="9 11">Catalyzes the conversion of GTP to 2,5-diamino-6-ribosylamino-4(3H)-pyrimidinone 5'-phosphate (DARP), formate and pyrophosphate.</text>
</comment>
<evidence type="ECO:0000256" key="1">
    <source>
        <dbReference type="ARBA" id="ARBA00004853"/>
    </source>
</evidence>
<feature type="domain" description="GTP cyclohydrolase II" evidence="12">
    <location>
        <begin position="9"/>
        <end position="174"/>
    </location>
</feature>
<dbReference type="Gene3D" id="3.40.50.10990">
    <property type="entry name" value="GTP cyclohydrolase II"/>
    <property type="match status" value="1"/>
</dbReference>
<comment type="catalytic activity">
    <reaction evidence="10 11">
        <text>GTP + 4 H2O = 2,5-diamino-6-hydroxy-4-(5-phosphoribosylamino)-pyrimidine + formate + 2 phosphate + 3 H(+)</text>
        <dbReference type="Rhea" id="RHEA:23704"/>
        <dbReference type="ChEBI" id="CHEBI:15377"/>
        <dbReference type="ChEBI" id="CHEBI:15378"/>
        <dbReference type="ChEBI" id="CHEBI:15740"/>
        <dbReference type="ChEBI" id="CHEBI:37565"/>
        <dbReference type="ChEBI" id="CHEBI:43474"/>
        <dbReference type="ChEBI" id="CHEBI:58614"/>
        <dbReference type="EC" id="3.5.4.25"/>
    </reaction>
</comment>
<dbReference type="CDD" id="cd00641">
    <property type="entry name" value="GTP_cyclohydro2"/>
    <property type="match status" value="1"/>
</dbReference>
<evidence type="ECO:0000256" key="7">
    <source>
        <dbReference type="ARBA" id="ARBA00022833"/>
    </source>
</evidence>
<dbReference type="InterPro" id="IPR000926">
    <property type="entry name" value="RibA"/>
</dbReference>
<name>A0A1F6W3N5_9BACT</name>
<dbReference type="GO" id="GO:0003935">
    <property type="term" value="F:GTP cyclohydrolase II activity"/>
    <property type="evidence" value="ECO:0007669"/>
    <property type="project" value="UniProtKB-UniRule"/>
</dbReference>
<dbReference type="FunFam" id="3.40.50.10990:FF:000001">
    <property type="entry name" value="Riboflavin biosynthesis protein RibBA"/>
    <property type="match status" value="1"/>
</dbReference>
<feature type="binding site" evidence="11">
    <location>
        <position position="69"/>
    </location>
    <ligand>
        <name>Zn(2+)</name>
        <dbReference type="ChEBI" id="CHEBI:29105"/>
        <note>catalytic</note>
    </ligand>
</feature>
<dbReference type="InterPro" id="IPR036144">
    <property type="entry name" value="RibA-like_sf"/>
</dbReference>
<evidence type="ECO:0000313" key="14">
    <source>
        <dbReference type="Proteomes" id="UP000179275"/>
    </source>
</evidence>
<feature type="binding site" evidence="11">
    <location>
        <position position="71"/>
    </location>
    <ligand>
        <name>Zn(2+)</name>
        <dbReference type="ChEBI" id="CHEBI:29105"/>
        <note>catalytic</note>
    </ligand>
</feature>
<dbReference type="EC" id="3.5.4.25" evidence="11"/>
<evidence type="ECO:0000313" key="13">
    <source>
        <dbReference type="EMBL" id="OGI76432.1"/>
    </source>
</evidence>
<comment type="cofactor">
    <cofactor evidence="11">
        <name>Zn(2+)</name>
        <dbReference type="ChEBI" id="CHEBI:29105"/>
    </cofactor>
    <text evidence="11">Binds 1 zinc ion per subunit.</text>
</comment>
<dbReference type="EMBL" id="MFUG01000003">
    <property type="protein sequence ID" value="OGI76432.1"/>
    <property type="molecule type" value="Genomic_DNA"/>
</dbReference>
<feature type="binding site" evidence="11">
    <location>
        <position position="58"/>
    </location>
    <ligand>
        <name>Zn(2+)</name>
        <dbReference type="ChEBI" id="CHEBI:29105"/>
        <note>catalytic</note>
    </ligand>
</feature>
<feature type="binding site" evidence="11">
    <location>
        <position position="153"/>
    </location>
    <ligand>
        <name>GTP</name>
        <dbReference type="ChEBI" id="CHEBI:37565"/>
    </ligand>
</feature>
<dbReference type="PANTHER" id="PTHR21327:SF18">
    <property type="entry name" value="3,4-DIHYDROXY-2-BUTANONE 4-PHOSPHATE SYNTHASE"/>
    <property type="match status" value="1"/>
</dbReference>
<comment type="pathway">
    <text evidence="1 11">Cofactor biosynthesis; riboflavin biosynthesis; 5-amino-6-(D-ribitylamino)uracil from GTP: step 1/4.</text>
</comment>
<feature type="binding site" evidence="11">
    <location>
        <begin position="53"/>
        <end position="57"/>
    </location>
    <ligand>
        <name>GTP</name>
        <dbReference type="ChEBI" id="CHEBI:37565"/>
    </ligand>
</feature>
<dbReference type="NCBIfam" id="NF001591">
    <property type="entry name" value="PRK00393.1"/>
    <property type="match status" value="1"/>
</dbReference>
<evidence type="ECO:0000256" key="5">
    <source>
        <dbReference type="ARBA" id="ARBA00022741"/>
    </source>
</evidence>